<accession>A0A2R8A3Y6</accession>
<dbReference type="STRING" id="2748.CDIV41_140032"/>
<sequence length="74" mass="8878">MRIEQNWDDCFVYLVSLEVPASPRREKWFTNRTIVLKNELNFSEMKEFIKKTIGPEVTVLNMDLWDEGLVAKEW</sequence>
<evidence type="ECO:0000313" key="1">
    <source>
        <dbReference type="EMBL" id="TFJ26547.1"/>
    </source>
</evidence>
<reference evidence="1 2" key="1">
    <citation type="journal article" date="2018" name="Int. J. Food Microbiol.">
        <title>Growth of Carnobacterium spp. isolated from chilled vacuum-packaged meat under relevant acidic conditions.</title>
        <authorList>
            <person name="Zhang P."/>
            <person name="Badoni M."/>
            <person name="Ganzle M."/>
            <person name="Yang X."/>
        </authorList>
    </citation>
    <scope>NUCLEOTIDE SEQUENCE [LARGE SCALE GENOMIC DNA]</scope>
    <source>
        <strain evidence="1 2">B2</strain>
    </source>
</reference>
<comment type="caution">
    <text evidence="1">The sequence shown here is derived from an EMBL/GenBank/DDBJ whole genome shotgun (WGS) entry which is preliminary data.</text>
</comment>
<dbReference type="Proteomes" id="UP000297938">
    <property type="component" value="Unassembled WGS sequence"/>
</dbReference>
<evidence type="ECO:0000313" key="2">
    <source>
        <dbReference type="Proteomes" id="UP000297938"/>
    </source>
</evidence>
<protein>
    <submittedName>
        <fullName evidence="1">Uncharacterized protein</fullName>
    </submittedName>
</protein>
<dbReference type="AlphaFoldDB" id="A0A2R8A3Y6"/>
<organism evidence="1 2">
    <name type="scientific">Carnobacterium divergens</name>
    <name type="common">Lactobacillus divergens</name>
    <dbReference type="NCBI Taxonomy" id="2748"/>
    <lineage>
        <taxon>Bacteria</taxon>
        <taxon>Bacillati</taxon>
        <taxon>Bacillota</taxon>
        <taxon>Bacilli</taxon>
        <taxon>Lactobacillales</taxon>
        <taxon>Carnobacteriaceae</taxon>
        <taxon>Carnobacterium</taxon>
    </lineage>
</organism>
<dbReference type="EMBL" id="NRPP01000011">
    <property type="protein sequence ID" value="TFJ26547.1"/>
    <property type="molecule type" value="Genomic_DNA"/>
</dbReference>
<dbReference type="RefSeq" id="WP_074401480.1">
    <property type="nucleotide sequence ID" value="NZ_CBCPJQ010000008.1"/>
</dbReference>
<proteinExistence type="predicted"/>
<name>A0A2R8A3Y6_CARDV</name>
<gene>
    <name evidence="1" type="ORF">CKN69_07275</name>
</gene>